<dbReference type="InterPro" id="IPR004095">
    <property type="entry name" value="TGS"/>
</dbReference>
<dbReference type="GO" id="GO:0015970">
    <property type="term" value="P:guanosine tetraphosphate biosynthetic process"/>
    <property type="evidence" value="ECO:0007669"/>
    <property type="project" value="UniProtKB-UniPathway"/>
</dbReference>
<comment type="caution">
    <text evidence="8">The sequence shown here is derived from an EMBL/GenBank/DDBJ whole genome shotgun (WGS) entry which is preliminary data.</text>
</comment>
<dbReference type="InterPro" id="IPR012676">
    <property type="entry name" value="TGS-like"/>
</dbReference>
<dbReference type="CDD" id="cd00077">
    <property type="entry name" value="HDc"/>
    <property type="match status" value="1"/>
</dbReference>
<dbReference type="Pfam" id="PF13328">
    <property type="entry name" value="HD_4"/>
    <property type="match status" value="1"/>
</dbReference>
<dbReference type="SUPFAM" id="SSF109604">
    <property type="entry name" value="HD-domain/PDEase-like"/>
    <property type="match status" value="1"/>
</dbReference>
<evidence type="ECO:0000256" key="3">
    <source>
        <dbReference type="ARBA" id="ARBA00022801"/>
    </source>
</evidence>
<dbReference type="InterPro" id="IPR043519">
    <property type="entry name" value="NT_sf"/>
</dbReference>
<dbReference type="GO" id="GO:0005886">
    <property type="term" value="C:plasma membrane"/>
    <property type="evidence" value="ECO:0007669"/>
    <property type="project" value="TreeGrafter"/>
</dbReference>
<evidence type="ECO:0000256" key="1">
    <source>
        <dbReference type="ARBA" id="ARBA00007476"/>
    </source>
</evidence>
<dbReference type="GO" id="GO:0042594">
    <property type="term" value="P:response to starvation"/>
    <property type="evidence" value="ECO:0007669"/>
    <property type="project" value="TreeGrafter"/>
</dbReference>
<dbReference type="RefSeq" id="WP_067338596.1">
    <property type="nucleotide sequence ID" value="NZ_LZNA01000069.1"/>
</dbReference>
<dbReference type="AlphaFoldDB" id="A0A1B8Q9M0"/>
<dbReference type="SUPFAM" id="SSF81271">
    <property type="entry name" value="TGS-like"/>
    <property type="match status" value="1"/>
</dbReference>
<dbReference type="UniPathway" id="UPA00908">
    <property type="reaction ID" value="UER00886"/>
</dbReference>
<evidence type="ECO:0000313" key="8">
    <source>
        <dbReference type="EMBL" id="OBX75808.1"/>
    </source>
</evidence>
<dbReference type="GO" id="GO:0008893">
    <property type="term" value="F:guanosine-3',5'-bis(diphosphate) 3'-diphosphatase activity"/>
    <property type="evidence" value="ECO:0007669"/>
    <property type="project" value="TreeGrafter"/>
</dbReference>
<accession>A0A1B8Q9M0</accession>
<evidence type="ECO:0000256" key="4">
    <source>
        <dbReference type="ARBA" id="ARBA00029754"/>
    </source>
</evidence>
<dbReference type="Pfam" id="PF02824">
    <property type="entry name" value="TGS"/>
    <property type="match status" value="1"/>
</dbReference>
<dbReference type="InterPro" id="IPR006674">
    <property type="entry name" value="HD_domain"/>
</dbReference>
<evidence type="ECO:0000313" key="9">
    <source>
        <dbReference type="Proteomes" id="UP000092616"/>
    </source>
</evidence>
<dbReference type="SMART" id="SM00471">
    <property type="entry name" value="HDc"/>
    <property type="match status" value="1"/>
</dbReference>
<proteinExistence type="inferred from homology"/>
<dbReference type="PANTHER" id="PTHR21262:SF31">
    <property type="entry name" value="GTP PYROPHOSPHOKINASE"/>
    <property type="match status" value="1"/>
</dbReference>
<dbReference type="Proteomes" id="UP000092616">
    <property type="component" value="Unassembled WGS sequence"/>
</dbReference>
<feature type="domain" description="HD" evidence="7">
    <location>
        <begin position="57"/>
        <end position="154"/>
    </location>
</feature>
<keyword evidence="9" id="KW-1185">Reference proteome</keyword>
<reference evidence="8 9" key="1">
    <citation type="submission" date="2016-06" db="EMBL/GenBank/DDBJ databases">
        <title>Draft genome of Moraxella atlantae CCUG 59586.</title>
        <authorList>
            <person name="Salva-Serra F."/>
            <person name="Engstrom-Jakobsson H."/>
            <person name="Thorell K."/>
            <person name="Gonzales-Siles L."/>
            <person name="Karlsson R."/>
            <person name="Boulund F."/>
            <person name="Engstrand L."/>
            <person name="Kristiansson E."/>
            <person name="Moore E."/>
        </authorList>
    </citation>
    <scope>NUCLEOTIDE SEQUENCE [LARGE SCALE GENOMIC DNA]</scope>
    <source>
        <strain evidence="8 9">CCUG 59586</strain>
    </source>
</reference>
<protein>
    <recommendedName>
        <fullName evidence="2">GTP pyrophosphokinase</fullName>
    </recommendedName>
    <alternativeName>
        <fullName evidence="5">(p)ppGpp synthase</fullName>
    </alternativeName>
    <alternativeName>
        <fullName evidence="4">ATP:GTP 3'-pyrophosphotransferase</fullName>
    </alternativeName>
    <alternativeName>
        <fullName evidence="6">ppGpp synthase I</fullName>
    </alternativeName>
</protein>
<dbReference type="PANTHER" id="PTHR21262">
    <property type="entry name" value="GUANOSINE-3',5'-BIS DIPHOSPHATE 3'-PYROPHOSPHOHYDROLASE"/>
    <property type="match status" value="1"/>
</dbReference>
<gene>
    <name evidence="8" type="ORF">A9306_01900</name>
</gene>
<dbReference type="Gene3D" id="1.10.3210.10">
    <property type="entry name" value="Hypothetical protein af1432"/>
    <property type="match status" value="1"/>
</dbReference>
<dbReference type="FunFam" id="1.10.3210.10:FF:000001">
    <property type="entry name" value="GTP pyrophosphokinase RelA"/>
    <property type="match status" value="1"/>
</dbReference>
<keyword evidence="3 8" id="KW-0378">Hydrolase</keyword>
<evidence type="ECO:0000256" key="6">
    <source>
        <dbReference type="ARBA" id="ARBA00033308"/>
    </source>
</evidence>
<dbReference type="Gene3D" id="3.10.20.30">
    <property type="match status" value="1"/>
</dbReference>
<dbReference type="SUPFAM" id="SSF81301">
    <property type="entry name" value="Nucleotidyltransferase"/>
    <property type="match status" value="1"/>
</dbReference>
<evidence type="ECO:0000259" key="7">
    <source>
        <dbReference type="PROSITE" id="PS51831"/>
    </source>
</evidence>
<name>A0A1B8Q9M0_9GAMM</name>
<evidence type="ECO:0000256" key="2">
    <source>
        <dbReference type="ARBA" id="ARBA00019852"/>
    </source>
</evidence>
<comment type="similarity">
    <text evidence="1">Belongs to the RelA/SpoT family.</text>
</comment>
<dbReference type="InterPro" id="IPR012675">
    <property type="entry name" value="Beta-grasp_dom_sf"/>
</dbReference>
<organism evidence="8 9">
    <name type="scientific">Faucicola atlantae</name>
    <dbReference type="NCBI Taxonomy" id="34059"/>
    <lineage>
        <taxon>Bacteria</taxon>
        <taxon>Pseudomonadati</taxon>
        <taxon>Pseudomonadota</taxon>
        <taxon>Gammaproteobacteria</taxon>
        <taxon>Moraxellales</taxon>
        <taxon>Moraxellaceae</taxon>
        <taxon>Faucicola</taxon>
    </lineage>
</organism>
<dbReference type="InterPro" id="IPR003607">
    <property type="entry name" value="HD/PDEase_dom"/>
</dbReference>
<evidence type="ECO:0000256" key="5">
    <source>
        <dbReference type="ARBA" id="ARBA00032407"/>
    </source>
</evidence>
<dbReference type="EMBL" id="LZNA01000069">
    <property type="protein sequence ID" value="OBX75808.1"/>
    <property type="molecule type" value="Genomic_DNA"/>
</dbReference>
<sequence length="727" mass="82105">MPTTLPKRSHPEVDAAQHDLMRLLGYLSASDREQVLRACAFGDAAHIHDKRKSGEPYITHPIAVAEILASFRMDVQTLVAAILHDTVEDTAVTEADIKAQFGADVAQIVNGVTKLKSSNEKHINKANTFYKIITATLEDPRVLIVKLADRLHNMSTIDAVPEKKQRSTAQETLDFYVPFARIMGLNDLADYIEILCYRSLNAAMYHKLSDKLLQHGLGRAFQRESIHNYLNIVLNRLNVKGYVKDVDNRVTLFRQFFKNRGEINDLLWRHEFMLVMDEIDHCDRVARYLTEKYQIPANQIEDHIRHPQAGGNQSLTLTYHTEQNTIKIKILTKTMLKTTRLGILMGEEASYLSRSVIQASLRNLQNLIHEHAVDDTMPNEAVAVVDKLIDYLHERKIICYTPKGDAYELPRGSTALDFAFAVSSSLAMHATGASINGYKAKLGTVLKTGQTVQLDTDANAEPKAEWLGFVATNKARRVLFEWLKGLTAEQRQAQGQAAFARALTNQGLDIAKLDDSAWQKLLSWRGLVDKTALFEELTTGKLLPQIAVSWLLTPEQLAENQAHAHADHQPQSLISDAPGMEATLSSCCHPIYGDPIVGHLSKNGLVVHRHKCFSIDEIRKINDYQVIPLHWRQASETDALNQRVYFDAALRIHQRLTDEQVSEVIFLVREVNAGFESIEHRAGYSLLFVVVQSREQLAQLILRLRTYLGYPNIQRLYQWNDEVAAMA</sequence>
<dbReference type="PROSITE" id="PS51831">
    <property type="entry name" value="HD"/>
    <property type="match status" value="1"/>
</dbReference>
<dbReference type="GO" id="GO:0008728">
    <property type="term" value="F:GTP diphosphokinase activity"/>
    <property type="evidence" value="ECO:0007669"/>
    <property type="project" value="TreeGrafter"/>
</dbReference>